<dbReference type="RefSeq" id="WP_143073179.1">
    <property type="nucleotide sequence ID" value="NZ_BNAN01000003.1"/>
</dbReference>
<name>A0A1I2H0N2_9MICO</name>
<gene>
    <name evidence="2" type="ORF">SAMN04488035_2108</name>
</gene>
<dbReference type="STRING" id="285351.SAMN04488035_2108"/>
<organism evidence="2 3">
    <name type="scientific">Flavimobilis marinus</name>
    <dbReference type="NCBI Taxonomy" id="285351"/>
    <lineage>
        <taxon>Bacteria</taxon>
        <taxon>Bacillati</taxon>
        <taxon>Actinomycetota</taxon>
        <taxon>Actinomycetes</taxon>
        <taxon>Micrococcales</taxon>
        <taxon>Jonesiaceae</taxon>
        <taxon>Flavimobilis</taxon>
    </lineage>
</organism>
<dbReference type="Proteomes" id="UP000198520">
    <property type="component" value="Unassembled WGS sequence"/>
</dbReference>
<keyword evidence="3" id="KW-1185">Reference proteome</keyword>
<proteinExistence type="predicted"/>
<evidence type="ECO:0000313" key="3">
    <source>
        <dbReference type="Proteomes" id="UP000198520"/>
    </source>
</evidence>
<dbReference type="AlphaFoldDB" id="A0A1I2H0N2"/>
<evidence type="ECO:0008006" key="4">
    <source>
        <dbReference type="Google" id="ProtNLM"/>
    </source>
</evidence>
<feature type="region of interest" description="Disordered" evidence="1">
    <location>
        <begin position="1"/>
        <end position="20"/>
    </location>
</feature>
<sequence>MSTTSSADGGPSGSPELDPVRTATLAAAAQGARVVADRYPDLQLEHDPERDDRWYDCTAWVVEPPGDTPPERIQWLSSRRFATAPPRPTAPLVDAVIGDLTAAGWVLEAEVNGDAGRDVTLRKDGFALTVGGRRDVRDGQRSSLLVSVSSPCVAAPAGLDGPD</sequence>
<accession>A0A1I2H0N2</accession>
<evidence type="ECO:0000313" key="2">
    <source>
        <dbReference type="EMBL" id="SFF23078.1"/>
    </source>
</evidence>
<protein>
    <recommendedName>
        <fullName evidence="4">Lipoprotein</fullName>
    </recommendedName>
</protein>
<dbReference type="EMBL" id="FONZ01000003">
    <property type="protein sequence ID" value="SFF23078.1"/>
    <property type="molecule type" value="Genomic_DNA"/>
</dbReference>
<reference evidence="3" key="1">
    <citation type="submission" date="2016-10" db="EMBL/GenBank/DDBJ databases">
        <authorList>
            <person name="Varghese N."/>
            <person name="Submissions S."/>
        </authorList>
    </citation>
    <scope>NUCLEOTIDE SEQUENCE [LARGE SCALE GENOMIC DNA]</scope>
    <source>
        <strain evidence="3">DSM 19083</strain>
    </source>
</reference>
<evidence type="ECO:0000256" key="1">
    <source>
        <dbReference type="SAM" id="MobiDB-lite"/>
    </source>
</evidence>